<dbReference type="InterPro" id="IPR036298">
    <property type="entry name" value="Chalcone_isomerase_sf"/>
</dbReference>
<name>A0ABY1PUZ1_9BURK</name>
<comment type="caution">
    <text evidence="3">The sequence shown here is derived from an EMBL/GenBank/DDBJ whole genome shotgun (WGS) entry which is preliminary data.</text>
</comment>
<dbReference type="PANTHER" id="PTHR47698">
    <property type="entry name" value="FATTY-ACID-BINDING PROTEIN 3, CHLOROPLASTIC"/>
    <property type="match status" value="1"/>
</dbReference>
<keyword evidence="4" id="KW-1185">Reference proteome</keyword>
<accession>A0ABY1PUZ1</accession>
<evidence type="ECO:0000313" key="3">
    <source>
        <dbReference type="EMBL" id="SMP49632.1"/>
    </source>
</evidence>
<dbReference type="PROSITE" id="PS51257">
    <property type="entry name" value="PROKAR_LIPOPROTEIN"/>
    <property type="match status" value="1"/>
</dbReference>
<evidence type="ECO:0000259" key="2">
    <source>
        <dbReference type="Pfam" id="PF16036"/>
    </source>
</evidence>
<dbReference type="InterPro" id="IPR016087">
    <property type="entry name" value="Chalcone_isomerase"/>
</dbReference>
<dbReference type="SUPFAM" id="SSF54626">
    <property type="entry name" value="Chalcone isomerase"/>
    <property type="match status" value="1"/>
</dbReference>
<keyword evidence="1" id="KW-0732">Signal</keyword>
<evidence type="ECO:0000256" key="1">
    <source>
        <dbReference type="SAM" id="SignalP"/>
    </source>
</evidence>
<evidence type="ECO:0000313" key="4">
    <source>
        <dbReference type="Proteomes" id="UP001158049"/>
    </source>
</evidence>
<dbReference type="PANTHER" id="PTHR47698:SF2">
    <property type="entry name" value="FATTY-ACID-BINDING PROTEIN 3, CHLOROPLASTIC"/>
    <property type="match status" value="1"/>
</dbReference>
<dbReference type="Proteomes" id="UP001158049">
    <property type="component" value="Unassembled WGS sequence"/>
</dbReference>
<sequence>MARIQPATKLLLSMALALSCAGPVAAAVTVGGFPYEEVVRAGSQDLKLNGAGTRYKLIFPVYAAGLYLNEKKKTPAEVYAAPGAKRMRLVMQRTVNADEFGQAFIAGIQQNNDKAEQARMAEPLAKFGKLFATVPELKKGDTITLDLIPGQGTVIQINGRQAAEPIGEPAFYTMLLKIWLGDKPADSKLKNALLGDADSAS</sequence>
<dbReference type="Gene3D" id="3.50.70.10">
    <property type="match status" value="1"/>
</dbReference>
<gene>
    <name evidence="3" type="ORF">SAMN06295970_102289</name>
</gene>
<feature type="signal peptide" evidence="1">
    <location>
        <begin position="1"/>
        <end position="26"/>
    </location>
</feature>
<reference evidence="3 4" key="1">
    <citation type="submission" date="2017-05" db="EMBL/GenBank/DDBJ databases">
        <authorList>
            <person name="Varghese N."/>
            <person name="Submissions S."/>
        </authorList>
    </citation>
    <scope>NUCLEOTIDE SEQUENCE [LARGE SCALE GENOMIC DNA]</scope>
    <source>
        <strain evidence="3 4">DSM 26001</strain>
    </source>
</reference>
<proteinExistence type="predicted"/>
<protein>
    <submittedName>
        <fullName evidence="3">Chalcone isomerase-like</fullName>
    </submittedName>
</protein>
<dbReference type="RefSeq" id="WP_283441091.1">
    <property type="nucleotide sequence ID" value="NZ_FXUL01000002.1"/>
</dbReference>
<feature type="chain" id="PRO_5047114280" evidence="1">
    <location>
        <begin position="27"/>
        <end position="201"/>
    </location>
</feature>
<dbReference type="InterPro" id="IPR016088">
    <property type="entry name" value="Chalcone_isomerase_3-sand"/>
</dbReference>
<dbReference type="EMBL" id="FXUL01000002">
    <property type="protein sequence ID" value="SMP49632.1"/>
    <property type="molecule type" value="Genomic_DNA"/>
</dbReference>
<feature type="domain" description="Chalcone isomerase" evidence="2">
    <location>
        <begin position="27"/>
        <end position="195"/>
    </location>
</feature>
<dbReference type="Pfam" id="PF16036">
    <property type="entry name" value="Chalcone_3"/>
    <property type="match status" value="1"/>
</dbReference>
<organism evidence="3 4">
    <name type="scientific">Noviherbaspirillum suwonense</name>
    <dbReference type="NCBI Taxonomy" id="1224511"/>
    <lineage>
        <taxon>Bacteria</taxon>
        <taxon>Pseudomonadati</taxon>
        <taxon>Pseudomonadota</taxon>
        <taxon>Betaproteobacteria</taxon>
        <taxon>Burkholderiales</taxon>
        <taxon>Oxalobacteraceae</taxon>
        <taxon>Noviherbaspirillum</taxon>
    </lineage>
</organism>